<sequence length="153" mass="17069">MSITVIEKKLIQDSFAKVAPIADKAAEIFYAKLFEYDPSLKVLFKGDMSTQGRKLMSTLGVAVKGLDNLESLVPVLQNLAVQHVSYGVKADDYTPVGNALIYTLKTGLGDSFDDRTRNAWVKIYHTIATVMRSAAYPDYDSNTYKNTKSYNRK</sequence>
<evidence type="ECO:0000313" key="8">
    <source>
        <dbReference type="Proteomes" id="UP001139559"/>
    </source>
</evidence>
<evidence type="ECO:0000256" key="4">
    <source>
        <dbReference type="ARBA" id="ARBA00023004"/>
    </source>
</evidence>
<dbReference type="InterPro" id="IPR000971">
    <property type="entry name" value="Globin"/>
</dbReference>
<organism evidence="7 8">
    <name type="scientific">Vibrio amylolyticus</name>
    <dbReference type="NCBI Taxonomy" id="2847292"/>
    <lineage>
        <taxon>Bacteria</taxon>
        <taxon>Pseudomonadati</taxon>
        <taxon>Pseudomonadota</taxon>
        <taxon>Gammaproteobacteria</taxon>
        <taxon>Vibrionales</taxon>
        <taxon>Vibrionaceae</taxon>
        <taxon>Vibrio</taxon>
    </lineage>
</organism>
<keyword evidence="8" id="KW-1185">Reference proteome</keyword>
<name>A0A9X2BHG1_9VIBR</name>
<comment type="similarity">
    <text evidence="5">Belongs to the globin family.</text>
</comment>
<proteinExistence type="inferred from homology"/>
<dbReference type="GO" id="GO:0008941">
    <property type="term" value="F:nitric oxide dioxygenase NAD(P)H activity"/>
    <property type="evidence" value="ECO:0007669"/>
    <property type="project" value="TreeGrafter"/>
</dbReference>
<dbReference type="GO" id="GO:0005344">
    <property type="term" value="F:oxygen carrier activity"/>
    <property type="evidence" value="ECO:0007669"/>
    <property type="project" value="UniProtKB-KW"/>
</dbReference>
<dbReference type="Pfam" id="PF00042">
    <property type="entry name" value="Globin"/>
    <property type="match status" value="1"/>
</dbReference>
<accession>A0A9X2BHG1</accession>
<dbReference type="GO" id="GO:0046210">
    <property type="term" value="P:nitric oxide catabolic process"/>
    <property type="evidence" value="ECO:0007669"/>
    <property type="project" value="TreeGrafter"/>
</dbReference>
<feature type="domain" description="Globin" evidence="6">
    <location>
        <begin position="2"/>
        <end position="136"/>
    </location>
</feature>
<evidence type="ECO:0000259" key="6">
    <source>
        <dbReference type="PROSITE" id="PS01033"/>
    </source>
</evidence>
<keyword evidence="4" id="KW-0408">Iron</keyword>
<dbReference type="EMBL" id="JAJHVV010000003">
    <property type="protein sequence ID" value="MCK6262895.1"/>
    <property type="molecule type" value="Genomic_DNA"/>
</dbReference>
<dbReference type="GO" id="GO:0071949">
    <property type="term" value="F:FAD binding"/>
    <property type="evidence" value="ECO:0007669"/>
    <property type="project" value="TreeGrafter"/>
</dbReference>
<keyword evidence="1 5" id="KW-0349">Heme</keyword>
<protein>
    <submittedName>
        <fullName evidence="7">Globin domain-containing protein</fullName>
    </submittedName>
</protein>
<comment type="caution">
    <text evidence="7">The sequence shown here is derived from an EMBL/GenBank/DDBJ whole genome shotgun (WGS) entry which is preliminary data.</text>
</comment>
<dbReference type="RefSeq" id="WP_248008004.1">
    <property type="nucleotide sequence ID" value="NZ_JAJHVV010000003.1"/>
</dbReference>
<dbReference type="PANTHER" id="PTHR43396">
    <property type="entry name" value="FLAVOHEMOPROTEIN"/>
    <property type="match status" value="1"/>
</dbReference>
<evidence type="ECO:0000256" key="2">
    <source>
        <dbReference type="ARBA" id="ARBA00022621"/>
    </source>
</evidence>
<evidence type="ECO:0000313" key="7">
    <source>
        <dbReference type="EMBL" id="MCK6262895.1"/>
    </source>
</evidence>
<reference evidence="7" key="1">
    <citation type="submission" date="2021-11" db="EMBL/GenBank/DDBJ databases">
        <title>Vibrio ZSDE26 sp. nov. and Vibrio ZSDZ34 sp. nov., isolated from coastal seawater in Qingdao.</title>
        <authorList>
            <person name="Zhang P."/>
        </authorList>
    </citation>
    <scope>NUCLEOTIDE SEQUENCE</scope>
    <source>
        <strain evidence="7">ZSDE26</strain>
    </source>
</reference>
<dbReference type="GO" id="GO:0019825">
    <property type="term" value="F:oxygen binding"/>
    <property type="evidence" value="ECO:0007669"/>
    <property type="project" value="InterPro"/>
</dbReference>
<dbReference type="Proteomes" id="UP001139559">
    <property type="component" value="Unassembled WGS sequence"/>
</dbReference>
<dbReference type="Gene3D" id="1.10.490.10">
    <property type="entry name" value="Globins"/>
    <property type="match status" value="1"/>
</dbReference>
<keyword evidence="3" id="KW-0479">Metal-binding</keyword>
<evidence type="ECO:0000256" key="5">
    <source>
        <dbReference type="RuleBase" id="RU000356"/>
    </source>
</evidence>
<keyword evidence="5" id="KW-0813">Transport</keyword>
<dbReference type="AlphaFoldDB" id="A0A9X2BHG1"/>
<evidence type="ECO:0000256" key="3">
    <source>
        <dbReference type="ARBA" id="ARBA00022723"/>
    </source>
</evidence>
<dbReference type="GO" id="GO:0071500">
    <property type="term" value="P:cellular response to nitrosative stress"/>
    <property type="evidence" value="ECO:0007669"/>
    <property type="project" value="TreeGrafter"/>
</dbReference>
<dbReference type="InterPro" id="IPR009050">
    <property type="entry name" value="Globin-like_sf"/>
</dbReference>
<dbReference type="SUPFAM" id="SSF46458">
    <property type="entry name" value="Globin-like"/>
    <property type="match status" value="1"/>
</dbReference>
<gene>
    <name evidence="7" type="ORF">KP803_06340</name>
</gene>
<evidence type="ECO:0000256" key="1">
    <source>
        <dbReference type="ARBA" id="ARBA00022617"/>
    </source>
</evidence>
<dbReference type="GO" id="GO:0020037">
    <property type="term" value="F:heme binding"/>
    <property type="evidence" value="ECO:0007669"/>
    <property type="project" value="InterPro"/>
</dbReference>
<dbReference type="CDD" id="cd12131">
    <property type="entry name" value="HGbI-like"/>
    <property type="match status" value="1"/>
</dbReference>
<keyword evidence="2 5" id="KW-0561">Oxygen transport</keyword>
<dbReference type="PANTHER" id="PTHR43396:SF3">
    <property type="entry name" value="FLAVOHEMOPROTEIN"/>
    <property type="match status" value="1"/>
</dbReference>
<dbReference type="InterPro" id="IPR012292">
    <property type="entry name" value="Globin/Proto"/>
</dbReference>
<dbReference type="GO" id="GO:0046872">
    <property type="term" value="F:metal ion binding"/>
    <property type="evidence" value="ECO:0007669"/>
    <property type="project" value="UniProtKB-KW"/>
</dbReference>
<dbReference type="PROSITE" id="PS01033">
    <property type="entry name" value="GLOBIN"/>
    <property type="match status" value="1"/>
</dbReference>